<evidence type="ECO:0000313" key="3">
    <source>
        <dbReference type="Proteomes" id="UP001224083"/>
    </source>
</evidence>
<dbReference type="SUPFAM" id="SSF53850">
    <property type="entry name" value="Periplasmic binding protein-like II"/>
    <property type="match status" value="1"/>
</dbReference>
<protein>
    <submittedName>
        <fullName evidence="2">ABC transporter substrate-binding protein</fullName>
    </submittedName>
</protein>
<organism evidence="2 3">
    <name type="scientific">Bisgaard Taxon 45</name>
    <dbReference type="NCBI Taxonomy" id="304289"/>
    <lineage>
        <taxon>Bacteria</taxon>
        <taxon>Pseudomonadati</taxon>
        <taxon>Pseudomonadota</taxon>
        <taxon>Gammaproteobacteria</taxon>
        <taxon>Pasteurellales</taxon>
        <taxon>Pasteurellaceae</taxon>
    </lineage>
</organism>
<accession>A0ABT9KDS7</accession>
<name>A0ABT9KDS7_9PAST</name>
<evidence type="ECO:0000313" key="2">
    <source>
        <dbReference type="EMBL" id="MDP9500225.1"/>
    </source>
</evidence>
<dbReference type="EMBL" id="JAQAHH010000006">
    <property type="protein sequence ID" value="MDP9500225.1"/>
    <property type="molecule type" value="Genomic_DNA"/>
</dbReference>
<proteinExistence type="predicted"/>
<gene>
    <name evidence="2" type="ORF">O7M46_04565</name>
</gene>
<dbReference type="PANTHER" id="PTHR30006:SF25">
    <property type="entry name" value="PHOSPHOGLYCERATE TRANSPORT REGULATORY PROTEIN PGTC"/>
    <property type="match status" value="1"/>
</dbReference>
<comment type="caution">
    <text evidence="2">The sequence shown here is derived from an EMBL/GenBank/DDBJ whole genome shotgun (WGS) entry which is preliminary data.</text>
</comment>
<evidence type="ECO:0000256" key="1">
    <source>
        <dbReference type="ARBA" id="ARBA00022729"/>
    </source>
</evidence>
<reference evidence="2 3" key="1">
    <citation type="submission" date="2022-12" db="EMBL/GenBank/DDBJ databases">
        <title>Genome sequence of Pasteurellaceae Bisgaard Taxon 45.</title>
        <authorList>
            <person name="Foggin C."/>
            <person name="Rosen L.E."/>
            <person name="Henton M."/>
            <person name="Buys A."/>
            <person name="Floyd T."/>
            <person name="Turner A.D."/>
            <person name="Tarbin J."/>
            <person name="Lloyd A.S."/>
            <person name="Chaitezvi C."/>
            <person name="Ellis R.J."/>
            <person name="Roberts H.C."/>
            <person name="Dastjerdi A."/>
            <person name="Nunez A."/>
            <person name="Van Vliet A.H."/>
            <person name="Steinbach F."/>
        </authorList>
    </citation>
    <scope>NUCLEOTIDE SEQUENCE [LARGE SCALE GENOMIC DNA]</scope>
    <source>
        <strain evidence="2 3">VF20HR</strain>
    </source>
</reference>
<keyword evidence="3" id="KW-1185">Reference proteome</keyword>
<dbReference type="PANTHER" id="PTHR30006">
    <property type="entry name" value="THIAMINE-BINDING PERIPLASMIC PROTEIN-RELATED"/>
    <property type="match status" value="1"/>
</dbReference>
<keyword evidence="1" id="KW-0732">Signal</keyword>
<dbReference type="Gene3D" id="3.40.190.10">
    <property type="entry name" value="Periplasmic binding protein-like II"/>
    <property type="match status" value="2"/>
</dbReference>
<dbReference type="Pfam" id="PF13343">
    <property type="entry name" value="SBP_bac_6"/>
    <property type="match status" value="1"/>
</dbReference>
<sequence>MRTKRQRFITFLTVTLLAFVPPIKAEELVIGTTFALEGVQHLINEWHKQPDSFPVTTLNRTSSSLSQLLSTDKAREVDLILSSSPMLFYNLQRKNKLAALPDNLAHNTRFLPDLLKPNTVAFALSGYGMLFNLPLLEQAHLPLPQSWQDLTHPNLQGLVIISSPTRSDTNHIMIEALLQQYGWQQGWELIEKIMLNVGTISSRSFGVVDKVQANLGAVGITIDNYAHILTAQAQSHLAFHYFPHFPISPTFIAVAAESDKKPQAFRFIRFLLSPTGQHILTDPQMSKYPIIPLPADHPKAGLQQQLFAQPPLNYPLLIKRQELVKLLFEQHLIHRLNLRKAHWHLLHQKEHALKRPLPELRHILTALPVSAEQAEDDEYLTHFNRSQELLNWQHFFIAQQLGFVNALEHLE</sequence>
<dbReference type="Proteomes" id="UP001224083">
    <property type="component" value="Unassembled WGS sequence"/>
</dbReference>